<dbReference type="AlphaFoldDB" id="K2NX14"/>
<reference evidence="1 2" key="1">
    <citation type="journal article" date="2012" name="J. Bacteriol.">
        <title>Genome Sequence of Nitratireductor indicus Type Strain C115.</title>
        <authorList>
            <person name="Lai Q."/>
            <person name="Li G."/>
            <person name="Yu Z."/>
            <person name="Shao Z."/>
        </authorList>
    </citation>
    <scope>NUCLEOTIDE SEQUENCE [LARGE SCALE GENOMIC DNA]</scope>
    <source>
        <strain evidence="1 2">C115</strain>
    </source>
</reference>
<accession>K2NX14</accession>
<dbReference type="Pfam" id="PF13376">
    <property type="entry name" value="OmdA"/>
    <property type="match status" value="1"/>
</dbReference>
<protein>
    <recommendedName>
        <fullName evidence="3">Bacteriocin-protection protein, YdeI/OmpD-associated family</fullName>
    </recommendedName>
</protein>
<evidence type="ECO:0000313" key="1">
    <source>
        <dbReference type="EMBL" id="EKF42404.1"/>
    </source>
</evidence>
<name>K2NX14_9HYPH</name>
<evidence type="ECO:0008006" key="3">
    <source>
        <dbReference type="Google" id="ProtNLM"/>
    </source>
</evidence>
<proteinExistence type="predicted"/>
<sequence length="178" mass="20339">MARREPHRADEIWIKIHKKASGLKSITPVEAIDVCLCFGWIDGIRKGFDDRSFLQRYTPRGKKSIWSRINVDNVARLIGEGRMTEHGLAEAEAAKAEGRWDRAYASVREMTLPDDLLSAIEAEPRAKETLATLNSQNRYALAFRLHNMKTEAGRRKKIESFVAMLKPGETIYPQKRKT</sequence>
<organism evidence="1 2">
    <name type="scientific">Nitratireductor indicus C115</name>
    <dbReference type="NCBI Taxonomy" id="1231190"/>
    <lineage>
        <taxon>Bacteria</taxon>
        <taxon>Pseudomonadati</taxon>
        <taxon>Pseudomonadota</taxon>
        <taxon>Alphaproteobacteria</taxon>
        <taxon>Hyphomicrobiales</taxon>
        <taxon>Phyllobacteriaceae</taxon>
        <taxon>Nitratireductor</taxon>
    </lineage>
</organism>
<dbReference type="Proteomes" id="UP000007374">
    <property type="component" value="Unassembled WGS sequence"/>
</dbReference>
<evidence type="ECO:0000313" key="2">
    <source>
        <dbReference type="Proteomes" id="UP000007374"/>
    </source>
</evidence>
<dbReference type="PATRIC" id="fig|1231190.3.peg.2112"/>
<dbReference type="eggNOG" id="COG4430">
    <property type="taxonomic scope" value="Bacteria"/>
</dbReference>
<gene>
    <name evidence="1" type="ORF">NA8A_10093</name>
</gene>
<dbReference type="EMBL" id="AMSI01000006">
    <property type="protein sequence ID" value="EKF42404.1"/>
    <property type="molecule type" value="Genomic_DNA"/>
</dbReference>
<keyword evidence="2" id="KW-1185">Reference proteome</keyword>
<comment type="caution">
    <text evidence="1">The sequence shown here is derived from an EMBL/GenBank/DDBJ whole genome shotgun (WGS) entry which is preliminary data.</text>
</comment>